<accession>A0AA40CAG7</accession>
<reference evidence="1" key="1">
    <citation type="submission" date="2023-06" db="EMBL/GenBank/DDBJ databases">
        <title>Genome-scale phylogeny and comparative genomics of the fungal order Sordariales.</title>
        <authorList>
            <consortium name="Lawrence Berkeley National Laboratory"/>
            <person name="Hensen N."/>
            <person name="Bonometti L."/>
            <person name="Westerberg I."/>
            <person name="Brannstrom I.O."/>
            <person name="Guillou S."/>
            <person name="Cros-Aarteil S."/>
            <person name="Calhoun S."/>
            <person name="Haridas S."/>
            <person name="Kuo A."/>
            <person name="Mondo S."/>
            <person name="Pangilinan J."/>
            <person name="Riley R."/>
            <person name="LaButti K."/>
            <person name="Andreopoulos B."/>
            <person name="Lipzen A."/>
            <person name="Chen C."/>
            <person name="Yanf M."/>
            <person name="Daum C."/>
            <person name="Ng V."/>
            <person name="Clum A."/>
            <person name="Steindorff A."/>
            <person name="Ohm R."/>
            <person name="Martin F."/>
            <person name="Silar P."/>
            <person name="Natvig D."/>
            <person name="Lalanne C."/>
            <person name="Gautier V."/>
            <person name="Ament-velasquez S.L."/>
            <person name="Kruys A."/>
            <person name="Hutchinson M.I."/>
            <person name="Powell A.J."/>
            <person name="Barry K."/>
            <person name="Miller A.N."/>
            <person name="Grigoriev I.V."/>
            <person name="Debuchy R."/>
            <person name="Gladieux P."/>
            <person name="Thoren M.H."/>
            <person name="Johannesson H."/>
        </authorList>
    </citation>
    <scope>NUCLEOTIDE SEQUENCE</scope>
    <source>
        <strain evidence="1">SMH3391-2</strain>
    </source>
</reference>
<protein>
    <submittedName>
        <fullName evidence="1">Uncharacterized protein</fullName>
    </submittedName>
</protein>
<keyword evidence="2" id="KW-1185">Reference proteome</keyword>
<dbReference type="Proteomes" id="UP001174934">
    <property type="component" value="Unassembled WGS sequence"/>
</dbReference>
<dbReference type="AlphaFoldDB" id="A0AA40CAG7"/>
<name>A0AA40CAG7_9PEZI</name>
<evidence type="ECO:0000313" key="1">
    <source>
        <dbReference type="EMBL" id="KAK0630218.1"/>
    </source>
</evidence>
<evidence type="ECO:0000313" key="2">
    <source>
        <dbReference type="Proteomes" id="UP001174934"/>
    </source>
</evidence>
<proteinExistence type="predicted"/>
<comment type="caution">
    <text evidence="1">The sequence shown here is derived from an EMBL/GenBank/DDBJ whole genome shotgun (WGS) entry which is preliminary data.</text>
</comment>
<sequence length="225" mass="25113">MKNIPYRLYPPGIPIPAKAVITKLRALAWKQPPPGKKDMVRPYYWSHPCSITSKEEFSVLLFSKSKSGGTTVGDPLPLECPNNNIYNNNNNNNNNNQCCSYQPSDDTTILYNSYGNKLQTLGGENLLKDRFVGHWLLCCHCGEWMFNMLPDNPGFPCIEKRPKGSGCDHCVGYLKAACAGCAVFTKYGEADKFQDGAWVLGGPRSVHDAAVKARLERERQAHIEK</sequence>
<dbReference type="EMBL" id="JAULSR010000002">
    <property type="protein sequence ID" value="KAK0630218.1"/>
    <property type="molecule type" value="Genomic_DNA"/>
</dbReference>
<gene>
    <name evidence="1" type="ORF">B0T17DRAFT_615905</name>
</gene>
<organism evidence="1 2">
    <name type="scientific">Bombardia bombarda</name>
    <dbReference type="NCBI Taxonomy" id="252184"/>
    <lineage>
        <taxon>Eukaryota</taxon>
        <taxon>Fungi</taxon>
        <taxon>Dikarya</taxon>
        <taxon>Ascomycota</taxon>
        <taxon>Pezizomycotina</taxon>
        <taxon>Sordariomycetes</taxon>
        <taxon>Sordariomycetidae</taxon>
        <taxon>Sordariales</taxon>
        <taxon>Lasiosphaeriaceae</taxon>
        <taxon>Bombardia</taxon>
    </lineage>
</organism>